<dbReference type="EMBL" id="CP120627">
    <property type="protein sequence ID" value="WEW56587.1"/>
    <property type="molecule type" value="Genomic_DNA"/>
</dbReference>
<dbReference type="SUPFAM" id="SSF56176">
    <property type="entry name" value="FAD-binding/transporter-associated domain-like"/>
    <property type="match status" value="1"/>
</dbReference>
<comment type="similarity">
    <text evidence="1">Belongs to the oxygen-dependent FAD-linked oxidoreductase family.</text>
</comment>
<evidence type="ECO:0000313" key="8">
    <source>
        <dbReference type="Proteomes" id="UP001219355"/>
    </source>
</evidence>
<organism evidence="7 8">
    <name type="scientific">Emydomyces testavorans</name>
    <dbReference type="NCBI Taxonomy" id="2070801"/>
    <lineage>
        <taxon>Eukaryota</taxon>
        <taxon>Fungi</taxon>
        <taxon>Dikarya</taxon>
        <taxon>Ascomycota</taxon>
        <taxon>Pezizomycotina</taxon>
        <taxon>Eurotiomycetes</taxon>
        <taxon>Eurotiomycetidae</taxon>
        <taxon>Onygenales</taxon>
        <taxon>Nannizziopsiaceae</taxon>
        <taxon>Emydomyces</taxon>
    </lineage>
</organism>
<feature type="domain" description="FAD-binding PCMH-type" evidence="6">
    <location>
        <begin position="85"/>
        <end position="256"/>
    </location>
</feature>
<evidence type="ECO:0000256" key="5">
    <source>
        <dbReference type="SAM" id="SignalP"/>
    </source>
</evidence>
<dbReference type="InterPro" id="IPR050416">
    <property type="entry name" value="FAD-linked_Oxidoreductase"/>
</dbReference>
<proteinExistence type="inferred from homology"/>
<dbReference type="AlphaFoldDB" id="A0AAF0DFL4"/>
<evidence type="ECO:0000256" key="4">
    <source>
        <dbReference type="ARBA" id="ARBA00023002"/>
    </source>
</evidence>
<evidence type="ECO:0000313" key="7">
    <source>
        <dbReference type="EMBL" id="WEW56587.1"/>
    </source>
</evidence>
<dbReference type="Gene3D" id="3.30.43.10">
    <property type="entry name" value="Uridine Diphospho-n-acetylenolpyruvylglucosamine Reductase, domain 2"/>
    <property type="match status" value="1"/>
</dbReference>
<reference evidence="7" key="1">
    <citation type="submission" date="2023-03" db="EMBL/GenBank/DDBJ databases">
        <title>Emydomyces testavorans Genome Sequence.</title>
        <authorList>
            <person name="Hoyer L."/>
        </authorList>
    </citation>
    <scope>NUCLEOTIDE SEQUENCE</scope>
    <source>
        <strain evidence="7">16-2883</strain>
    </source>
</reference>
<protein>
    <recommendedName>
        <fullName evidence="6">FAD-binding PCMH-type domain-containing protein</fullName>
    </recommendedName>
</protein>
<dbReference type="PANTHER" id="PTHR42973:SF34">
    <property type="entry name" value="FAD BINDING DOMAIN PROTEIN (AFU_ORTHOLOGUE AFUA_3G02770)"/>
    <property type="match status" value="1"/>
</dbReference>
<dbReference type="Proteomes" id="UP001219355">
    <property type="component" value="Chromosome 1"/>
</dbReference>
<dbReference type="InterPro" id="IPR016169">
    <property type="entry name" value="FAD-bd_PCMH_sub2"/>
</dbReference>
<dbReference type="InterPro" id="IPR016167">
    <property type="entry name" value="FAD-bd_PCMH_sub1"/>
</dbReference>
<dbReference type="PROSITE" id="PS51387">
    <property type="entry name" value="FAD_PCMH"/>
    <property type="match status" value="1"/>
</dbReference>
<keyword evidence="3" id="KW-0274">FAD</keyword>
<dbReference type="Gene3D" id="3.40.462.20">
    <property type="match status" value="1"/>
</dbReference>
<dbReference type="GO" id="GO:0071949">
    <property type="term" value="F:FAD binding"/>
    <property type="evidence" value="ECO:0007669"/>
    <property type="project" value="InterPro"/>
</dbReference>
<feature type="signal peptide" evidence="5">
    <location>
        <begin position="1"/>
        <end position="18"/>
    </location>
</feature>
<gene>
    <name evidence="7" type="ORF">PRK78_002034</name>
</gene>
<dbReference type="GO" id="GO:0016491">
    <property type="term" value="F:oxidoreductase activity"/>
    <property type="evidence" value="ECO:0007669"/>
    <property type="project" value="UniProtKB-KW"/>
</dbReference>
<sequence>MQTVQLLAASLLLAAASAAEPDTAVADALRENGVDVDKYPGLKDKSKESCVQLCAVLASVIPNHTIVKGPQYDAWREAFWSKQQSATQPACIFQPADAKQVSIGLLLARFAGCLFAVKSGGHAAFSGSSSIQSGLNIDLSLLSSVTLSSDKKIVKVGAGNRWIDVYKALEPHGLAAIGGRVSDIGVGGFTLGGGISYFSGEYGWACDNVENYEVVTADGRILNVGRETYPDLYWALRGGGNNFGFVTRFDVTTHSQGPMWSSSRLYTFDHRDEFLKALTEFGHQASDDPDAALFLALGYNNGTFWGQVQMEYAKPVENPAIFKKFIAIPAVTSVAGIRTLSNITLELKKFNPNGFRESWWTATYKLDYALLNYILDVYLKELEPIKNAAGILPVVIFQIITPRTITRMQQNGGNALGLSPSDGPLLLLNLSFRWQNTVDDDAIRKVLDRIIAESDARAKTSGLYHEYLYMNYASQYQKVVPSYGTENHERLVEIAKKYDPQEVFQKLQPGYFKLNGAPNAGSL</sequence>
<dbReference type="InterPro" id="IPR012951">
    <property type="entry name" value="BBE"/>
</dbReference>
<evidence type="ECO:0000256" key="2">
    <source>
        <dbReference type="ARBA" id="ARBA00022630"/>
    </source>
</evidence>
<evidence type="ECO:0000256" key="3">
    <source>
        <dbReference type="ARBA" id="ARBA00022827"/>
    </source>
</evidence>
<accession>A0AAF0DFL4</accession>
<dbReference type="Gene3D" id="3.30.465.10">
    <property type="match status" value="1"/>
</dbReference>
<dbReference type="InterPro" id="IPR006094">
    <property type="entry name" value="Oxid_FAD_bind_N"/>
</dbReference>
<dbReference type="Pfam" id="PF08031">
    <property type="entry name" value="BBE"/>
    <property type="match status" value="1"/>
</dbReference>
<name>A0AAF0DFL4_9EURO</name>
<feature type="chain" id="PRO_5042122422" description="FAD-binding PCMH-type domain-containing protein" evidence="5">
    <location>
        <begin position="19"/>
        <end position="523"/>
    </location>
</feature>
<evidence type="ECO:0000259" key="6">
    <source>
        <dbReference type="PROSITE" id="PS51387"/>
    </source>
</evidence>
<keyword evidence="4" id="KW-0560">Oxidoreductase</keyword>
<evidence type="ECO:0000256" key="1">
    <source>
        <dbReference type="ARBA" id="ARBA00005466"/>
    </source>
</evidence>
<dbReference type="InterPro" id="IPR016166">
    <property type="entry name" value="FAD-bd_PCMH"/>
</dbReference>
<keyword evidence="8" id="KW-1185">Reference proteome</keyword>
<dbReference type="PANTHER" id="PTHR42973">
    <property type="entry name" value="BINDING OXIDOREDUCTASE, PUTATIVE (AFU_ORTHOLOGUE AFUA_1G17690)-RELATED"/>
    <property type="match status" value="1"/>
</dbReference>
<dbReference type="InterPro" id="IPR036318">
    <property type="entry name" value="FAD-bd_PCMH-like_sf"/>
</dbReference>
<keyword evidence="2" id="KW-0285">Flavoprotein</keyword>
<dbReference type="Pfam" id="PF01565">
    <property type="entry name" value="FAD_binding_4"/>
    <property type="match status" value="1"/>
</dbReference>
<keyword evidence="5" id="KW-0732">Signal</keyword>